<accession>A0A3N4IW85</accession>
<evidence type="ECO:0000313" key="2">
    <source>
        <dbReference type="EMBL" id="RPA88561.1"/>
    </source>
</evidence>
<sequence>MYGHIIVDSSGSVPMDHRVLMSRTLRELGADPAVLHARWVQSTRTRWVCTAGISASGDYIALLRRDEAPAPRYPSSRVSSQTTRPPATAASSSASATKVDNTDNASDMTSEQAEITRDLCLTDNAASASAAPAPTSLPSATDHTTDPAANPTDSSSPCFTAPQVEVKTVTSSHGNLAEETVPVAQSSSSRDLPSVNGPPPIPGTELGGHRHVSFLGRWRFPQGPDGKCRQWDDLQDDNPPLAMRGTPARSVLVEQGHTGQLQRAGPFDGVWKNFPLTPEQQARKDQRDQRERERKARYNAGGFGKRAAQFRERAAKLKAAVVQAATLMEPVSTPRRVEVPSREAFRTRVNLWKAGAEKLKQELLAKAGAEKLKQELLAKAAVPMEPVSTPRRVEVPSLEEFRTRVALWKVAAGKLKEELLARGACSDGACSGGASWREQEYRVHPLFGGLEEACLREESGASHSGCKLGSRWWQVGLSVHVGSPACLCYLDWMRSIELTWYSSPGPWTYDIGPSEIRLVRNPVSPPTG</sequence>
<keyword evidence="3" id="KW-1185">Reference proteome</keyword>
<organism evidence="2 3">
    <name type="scientific">Choiromyces venosus 120613-1</name>
    <dbReference type="NCBI Taxonomy" id="1336337"/>
    <lineage>
        <taxon>Eukaryota</taxon>
        <taxon>Fungi</taxon>
        <taxon>Dikarya</taxon>
        <taxon>Ascomycota</taxon>
        <taxon>Pezizomycotina</taxon>
        <taxon>Pezizomycetes</taxon>
        <taxon>Pezizales</taxon>
        <taxon>Tuberaceae</taxon>
        <taxon>Choiromyces</taxon>
    </lineage>
</organism>
<gene>
    <name evidence="2" type="ORF">L873DRAFT_1023468</name>
</gene>
<protein>
    <submittedName>
        <fullName evidence="2">Uncharacterized protein</fullName>
    </submittedName>
</protein>
<feature type="compositionally biased region" description="Low complexity" evidence="1">
    <location>
        <begin position="79"/>
        <end position="97"/>
    </location>
</feature>
<reference evidence="2 3" key="1">
    <citation type="journal article" date="2018" name="Nat. Ecol. Evol.">
        <title>Pezizomycetes genomes reveal the molecular basis of ectomycorrhizal truffle lifestyle.</title>
        <authorList>
            <person name="Murat C."/>
            <person name="Payen T."/>
            <person name="Noel B."/>
            <person name="Kuo A."/>
            <person name="Morin E."/>
            <person name="Chen J."/>
            <person name="Kohler A."/>
            <person name="Krizsan K."/>
            <person name="Balestrini R."/>
            <person name="Da Silva C."/>
            <person name="Montanini B."/>
            <person name="Hainaut M."/>
            <person name="Levati E."/>
            <person name="Barry K.W."/>
            <person name="Belfiori B."/>
            <person name="Cichocki N."/>
            <person name="Clum A."/>
            <person name="Dockter R.B."/>
            <person name="Fauchery L."/>
            <person name="Guy J."/>
            <person name="Iotti M."/>
            <person name="Le Tacon F."/>
            <person name="Lindquist E.A."/>
            <person name="Lipzen A."/>
            <person name="Malagnac F."/>
            <person name="Mello A."/>
            <person name="Molinier V."/>
            <person name="Miyauchi S."/>
            <person name="Poulain J."/>
            <person name="Riccioni C."/>
            <person name="Rubini A."/>
            <person name="Sitrit Y."/>
            <person name="Splivallo R."/>
            <person name="Traeger S."/>
            <person name="Wang M."/>
            <person name="Zifcakova L."/>
            <person name="Wipf D."/>
            <person name="Zambonelli A."/>
            <person name="Paolocci F."/>
            <person name="Nowrousian M."/>
            <person name="Ottonello S."/>
            <person name="Baldrian P."/>
            <person name="Spatafora J.W."/>
            <person name="Henrissat B."/>
            <person name="Nagy L.G."/>
            <person name="Aury J.M."/>
            <person name="Wincker P."/>
            <person name="Grigoriev I.V."/>
            <person name="Bonfante P."/>
            <person name="Martin F.M."/>
        </authorList>
    </citation>
    <scope>NUCLEOTIDE SEQUENCE [LARGE SCALE GENOMIC DNA]</scope>
    <source>
        <strain evidence="2 3">120613-1</strain>
    </source>
</reference>
<dbReference type="EMBL" id="ML120796">
    <property type="protein sequence ID" value="RPA88561.1"/>
    <property type="molecule type" value="Genomic_DNA"/>
</dbReference>
<evidence type="ECO:0000256" key="1">
    <source>
        <dbReference type="SAM" id="MobiDB-lite"/>
    </source>
</evidence>
<dbReference type="OrthoDB" id="5501353at2759"/>
<feature type="region of interest" description="Disordered" evidence="1">
    <location>
        <begin position="276"/>
        <end position="296"/>
    </location>
</feature>
<dbReference type="Proteomes" id="UP000276215">
    <property type="component" value="Unassembled WGS sequence"/>
</dbReference>
<feature type="compositionally biased region" description="Polar residues" evidence="1">
    <location>
        <begin position="98"/>
        <end position="112"/>
    </location>
</feature>
<feature type="compositionally biased region" description="Basic and acidic residues" evidence="1">
    <location>
        <begin position="281"/>
        <end position="296"/>
    </location>
</feature>
<evidence type="ECO:0000313" key="3">
    <source>
        <dbReference type="Proteomes" id="UP000276215"/>
    </source>
</evidence>
<feature type="region of interest" description="Disordered" evidence="1">
    <location>
        <begin position="126"/>
        <end position="206"/>
    </location>
</feature>
<feature type="compositionally biased region" description="Low complexity" evidence="1">
    <location>
        <begin position="126"/>
        <end position="141"/>
    </location>
</feature>
<feature type="region of interest" description="Disordered" evidence="1">
    <location>
        <begin position="69"/>
        <end position="112"/>
    </location>
</feature>
<dbReference type="AlphaFoldDB" id="A0A3N4IW85"/>
<proteinExistence type="predicted"/>
<name>A0A3N4IW85_9PEZI</name>